<evidence type="ECO:0000313" key="2">
    <source>
        <dbReference type="Proteomes" id="UP000575469"/>
    </source>
</evidence>
<dbReference type="AlphaFoldDB" id="A0A848NW65"/>
<dbReference type="SUPFAM" id="SSF56300">
    <property type="entry name" value="Metallo-dependent phosphatases"/>
    <property type="match status" value="1"/>
</dbReference>
<sequence length="387" mass="43335">MIDSRLKEWATPRDLEILGAIESERSERKAARALGLSPGTVSSAVAKLKARAARQGYSPEHDMTRTAPDGFYTKGVSSYINKNGELAGQWVKTNIDLVRQEQLLREAVAVMAEEVKPVKAVRPPRATLDSLLNCHVITDYHLGAKAWGEETGADWDTSIAEKLLVDWFSAAIAQAPNARVGVFAQLGDFLHWDGHAPVTPTSGHVLDADTRFQKVVRVAISVIRRVTAMLLLKHEHVHLLMAEGNHDIASSMWLRELFAALYADEPRITVDTRPDPYYCVEHGFTSLFFHHGHKRKPEQLETAFLAKFREVFGRTKYSYAHTGHLHHNVTRETNTMQIEQHRTLAAPDSHASRGAWMSGRDAKVITYHRDFGEVGRIIVSPQMLRAA</sequence>
<dbReference type="Gene3D" id="3.60.21.10">
    <property type="match status" value="1"/>
</dbReference>
<organism evidence="1 2">
    <name type="scientific">Ralstonia insidiosa</name>
    <dbReference type="NCBI Taxonomy" id="190721"/>
    <lineage>
        <taxon>Bacteria</taxon>
        <taxon>Pseudomonadati</taxon>
        <taxon>Pseudomonadota</taxon>
        <taxon>Betaproteobacteria</taxon>
        <taxon>Burkholderiales</taxon>
        <taxon>Burkholderiaceae</taxon>
        <taxon>Ralstonia</taxon>
    </lineage>
</organism>
<proteinExistence type="predicted"/>
<dbReference type="InterPro" id="IPR029052">
    <property type="entry name" value="Metallo-depent_PP-like"/>
</dbReference>
<protein>
    <submittedName>
        <fullName evidence="1">LysR family transcriptional regulator</fullName>
    </submittedName>
</protein>
<name>A0A848NW65_9RALS</name>
<accession>A0A848NW65</accession>
<reference evidence="1 2" key="1">
    <citation type="submission" date="2020-04" db="EMBL/GenBank/DDBJ databases">
        <title>Ralstonia insidiosa genome sequencing and assembly.</title>
        <authorList>
            <person name="Martins R.C.R."/>
            <person name="Perdigao-Neto L.V."/>
            <person name="Levin A.S.S."/>
            <person name="Costa S.F."/>
        </authorList>
    </citation>
    <scope>NUCLEOTIDE SEQUENCE [LARGE SCALE GENOMIC DNA]</scope>
    <source>
        <strain evidence="1 2">5047</strain>
    </source>
</reference>
<dbReference type="RefSeq" id="WP_169339121.1">
    <property type="nucleotide sequence ID" value="NZ_JABBZM010000002.1"/>
</dbReference>
<dbReference type="EMBL" id="JABBZM010000002">
    <property type="protein sequence ID" value="NMV36764.1"/>
    <property type="molecule type" value="Genomic_DNA"/>
</dbReference>
<dbReference type="Proteomes" id="UP000575469">
    <property type="component" value="Unassembled WGS sequence"/>
</dbReference>
<gene>
    <name evidence="1" type="ORF">HGR00_02445</name>
</gene>
<comment type="caution">
    <text evidence="1">The sequence shown here is derived from an EMBL/GenBank/DDBJ whole genome shotgun (WGS) entry which is preliminary data.</text>
</comment>
<evidence type="ECO:0000313" key="1">
    <source>
        <dbReference type="EMBL" id="NMV36764.1"/>
    </source>
</evidence>